<evidence type="ECO:0000256" key="1">
    <source>
        <dbReference type="SAM" id="SignalP"/>
    </source>
</evidence>
<accession>A0ABV0BPC4</accession>
<reference evidence="2 3" key="1">
    <citation type="submission" date="2024-04" db="EMBL/GenBank/DDBJ databases">
        <title>WGS of bacteria from Torrens River.</title>
        <authorList>
            <person name="Wyrsch E.R."/>
            <person name="Drigo B."/>
        </authorList>
    </citation>
    <scope>NUCLEOTIDE SEQUENCE [LARGE SCALE GENOMIC DNA]</scope>
    <source>
        <strain evidence="2 3">TWI391</strain>
    </source>
</reference>
<feature type="signal peptide" evidence="1">
    <location>
        <begin position="1"/>
        <end position="23"/>
    </location>
</feature>
<organism evidence="2 3">
    <name type="scientific">Sphingobacterium kitahiroshimense</name>
    <dbReference type="NCBI Taxonomy" id="470446"/>
    <lineage>
        <taxon>Bacteria</taxon>
        <taxon>Pseudomonadati</taxon>
        <taxon>Bacteroidota</taxon>
        <taxon>Sphingobacteriia</taxon>
        <taxon>Sphingobacteriales</taxon>
        <taxon>Sphingobacteriaceae</taxon>
        <taxon>Sphingobacterium</taxon>
    </lineage>
</organism>
<feature type="chain" id="PRO_5046121416" evidence="1">
    <location>
        <begin position="24"/>
        <end position="180"/>
    </location>
</feature>
<name>A0ABV0BPC4_9SPHI</name>
<gene>
    <name evidence="2" type="ORF">ABE541_05060</name>
</gene>
<evidence type="ECO:0000313" key="2">
    <source>
        <dbReference type="EMBL" id="MEN5376625.1"/>
    </source>
</evidence>
<dbReference type="EMBL" id="JBDJNQ010000002">
    <property type="protein sequence ID" value="MEN5376625.1"/>
    <property type="molecule type" value="Genomic_DNA"/>
</dbReference>
<dbReference type="Proteomes" id="UP001409291">
    <property type="component" value="Unassembled WGS sequence"/>
</dbReference>
<evidence type="ECO:0000313" key="3">
    <source>
        <dbReference type="Proteomes" id="UP001409291"/>
    </source>
</evidence>
<sequence>MKKNLILSLFALVALCLGQQAKAQVSVSTAPVTVNIDLQAAVLSIALDAAPTVNFVYGTAAEYTASKTVTKPGHLTVISNKPYDLAVSADGLFTSSNSTNTTNLPALGIVGITVDAATLHGGTLTPITALTQVDQEFISAANAEINAVYNISYTIADPSSLISLPLEVYTTTVTYTATQL</sequence>
<comment type="caution">
    <text evidence="2">The sequence shown here is derived from an EMBL/GenBank/DDBJ whole genome shotgun (WGS) entry which is preliminary data.</text>
</comment>
<keyword evidence="3" id="KW-1185">Reference proteome</keyword>
<dbReference type="RefSeq" id="WP_132769576.1">
    <property type="nucleotide sequence ID" value="NZ_JAOQNK010000001.1"/>
</dbReference>
<protein>
    <submittedName>
        <fullName evidence="2">Uncharacterized protein</fullName>
    </submittedName>
</protein>
<proteinExistence type="predicted"/>
<keyword evidence="1" id="KW-0732">Signal</keyword>